<sequence length="500" mass="55238">MDGKPVKKKFKMFDAVLASVCIVMTIEASAPAAKMGNSQFFWWGFLILTFFLPYGLISAELGTAYQGQGGIYEWVRKAYGIRWGSRTACYYWLNFPVWVSSIVLLFTDVLISTFHLPIGTFGGLAIQLLLIWLVAFLSCFRISDSKWILNLAAVFKAIIMLALGCLGFYMALTKGAANSFSPQSFLPSFDSQGLSYVIVILFDLMGFEVITTYTEDMPNPEKQLPLAIKLGGVLIVFFYILAAFGISVAIPTDQLSASTGVMESFRILLHQTDSVLISLVAVMFLYALFANLISWSLGVNSVIKSAAQDHCLPEFLAVESKKTGMPLGASVINAVISSAIVILGAIVPNTDVFWQFFAMNMIILLLSYIMIFPSFLKLRKIDADRPRPYRIKGGTIKLKFIAYMPMSLILLSLVFTVMPFHLSEAELSSKLPLLIGSGLVILISEYISYRSLKSEKIRTGGKGRSADEKIISLSPKYGEKLGRKHNVTNCNCPGRQCIGK</sequence>
<dbReference type="PANTHER" id="PTHR42770:SF15">
    <property type="entry name" value="GLUTAMATE_GAMMA-AMINOBUTYRATE ANTIPORTER-RELATED"/>
    <property type="match status" value="1"/>
</dbReference>
<feature type="transmembrane region" description="Helical" evidence="7">
    <location>
        <begin position="275"/>
        <end position="295"/>
    </location>
</feature>
<evidence type="ECO:0000256" key="1">
    <source>
        <dbReference type="ARBA" id="ARBA00004651"/>
    </source>
</evidence>
<dbReference type="PANTHER" id="PTHR42770">
    <property type="entry name" value="AMINO ACID TRANSPORTER-RELATED"/>
    <property type="match status" value="1"/>
</dbReference>
<feature type="transmembrane region" description="Helical" evidence="7">
    <location>
        <begin position="327"/>
        <end position="347"/>
    </location>
</feature>
<dbReference type="InterPro" id="IPR050367">
    <property type="entry name" value="APC_superfamily"/>
</dbReference>
<dbReference type="PIRSF" id="PIRSF006060">
    <property type="entry name" value="AA_transporter"/>
    <property type="match status" value="1"/>
</dbReference>
<dbReference type="RefSeq" id="WP_268056975.1">
    <property type="nucleotide sequence ID" value="NZ_JAPOHA010000002.1"/>
</dbReference>
<evidence type="ECO:0000313" key="8">
    <source>
        <dbReference type="EMBL" id="MCY1712963.1"/>
    </source>
</evidence>
<evidence type="ECO:0000256" key="2">
    <source>
        <dbReference type="ARBA" id="ARBA00022448"/>
    </source>
</evidence>
<dbReference type="InterPro" id="IPR002293">
    <property type="entry name" value="AA/rel_permease1"/>
</dbReference>
<dbReference type="Pfam" id="PF13520">
    <property type="entry name" value="AA_permease_2"/>
    <property type="match status" value="1"/>
</dbReference>
<feature type="transmembrane region" description="Helical" evidence="7">
    <location>
        <begin position="147"/>
        <end position="173"/>
    </location>
</feature>
<comment type="caution">
    <text evidence="8">The sequence shown here is derived from an EMBL/GenBank/DDBJ whole genome shotgun (WGS) entry which is preliminary data.</text>
</comment>
<dbReference type="Proteomes" id="UP001082703">
    <property type="component" value="Unassembled WGS sequence"/>
</dbReference>
<feature type="transmembrane region" description="Helical" evidence="7">
    <location>
        <begin position="42"/>
        <end position="67"/>
    </location>
</feature>
<reference evidence="8 9" key="1">
    <citation type="submission" date="2022-11" db="EMBL/GenBank/DDBJ databases">
        <authorList>
            <person name="Caiyu Z."/>
        </authorList>
    </citation>
    <scope>NUCLEOTIDE SEQUENCE [LARGE SCALE GENOMIC DNA]</scope>
    <source>
        <strain evidence="8 9">YR-4</strain>
    </source>
</reference>
<dbReference type="EMBL" id="JAPOHA010000002">
    <property type="protein sequence ID" value="MCY1712963.1"/>
    <property type="molecule type" value="Genomic_DNA"/>
</dbReference>
<comment type="subcellular location">
    <subcellularLocation>
        <location evidence="1">Cell membrane</location>
        <topology evidence="1">Multi-pass membrane protein</topology>
    </subcellularLocation>
</comment>
<gene>
    <name evidence="8" type="ORF">OUY18_01665</name>
</gene>
<proteinExistence type="predicted"/>
<evidence type="ECO:0000313" key="9">
    <source>
        <dbReference type="Proteomes" id="UP001082703"/>
    </source>
</evidence>
<feature type="transmembrane region" description="Helical" evidence="7">
    <location>
        <begin position="396"/>
        <end position="419"/>
    </location>
</feature>
<feature type="transmembrane region" description="Helical" evidence="7">
    <location>
        <begin position="226"/>
        <end position="250"/>
    </location>
</feature>
<evidence type="ECO:0000256" key="3">
    <source>
        <dbReference type="ARBA" id="ARBA00022475"/>
    </source>
</evidence>
<organism evidence="8 9">
    <name type="scientific">Caproiciproducens galactitolivorans</name>
    <dbReference type="NCBI Taxonomy" id="642589"/>
    <lineage>
        <taxon>Bacteria</taxon>
        <taxon>Bacillati</taxon>
        <taxon>Bacillota</taxon>
        <taxon>Clostridia</taxon>
        <taxon>Eubacteriales</taxon>
        <taxon>Acutalibacteraceae</taxon>
        <taxon>Caproiciproducens</taxon>
    </lineage>
</organism>
<keyword evidence="3" id="KW-1003">Cell membrane</keyword>
<dbReference type="Gene3D" id="1.20.1740.10">
    <property type="entry name" value="Amino acid/polyamine transporter I"/>
    <property type="match status" value="1"/>
</dbReference>
<keyword evidence="6 7" id="KW-0472">Membrane</keyword>
<feature type="transmembrane region" description="Helical" evidence="7">
    <location>
        <begin position="193"/>
        <end position="214"/>
    </location>
</feature>
<accession>A0ABT4BSQ3</accession>
<evidence type="ECO:0000256" key="7">
    <source>
        <dbReference type="SAM" id="Phobius"/>
    </source>
</evidence>
<evidence type="ECO:0000256" key="6">
    <source>
        <dbReference type="ARBA" id="ARBA00023136"/>
    </source>
</evidence>
<feature type="transmembrane region" description="Helical" evidence="7">
    <location>
        <begin position="431"/>
        <end position="449"/>
    </location>
</feature>
<feature type="transmembrane region" description="Helical" evidence="7">
    <location>
        <begin position="118"/>
        <end position="140"/>
    </location>
</feature>
<protein>
    <submittedName>
        <fullName evidence="8">APC family permease</fullName>
    </submittedName>
</protein>
<keyword evidence="9" id="KW-1185">Reference proteome</keyword>
<evidence type="ECO:0000256" key="4">
    <source>
        <dbReference type="ARBA" id="ARBA00022692"/>
    </source>
</evidence>
<keyword evidence="2" id="KW-0813">Transport</keyword>
<keyword evidence="4 7" id="KW-0812">Transmembrane</keyword>
<feature type="transmembrane region" description="Helical" evidence="7">
    <location>
        <begin position="353"/>
        <end position="376"/>
    </location>
</feature>
<evidence type="ECO:0000256" key="5">
    <source>
        <dbReference type="ARBA" id="ARBA00022989"/>
    </source>
</evidence>
<name>A0ABT4BSQ3_9FIRM</name>
<keyword evidence="5 7" id="KW-1133">Transmembrane helix</keyword>
<feature type="transmembrane region" description="Helical" evidence="7">
    <location>
        <begin position="88"/>
        <end position="106"/>
    </location>
</feature>